<feature type="transmembrane region" description="Helical" evidence="7">
    <location>
        <begin position="21"/>
        <end position="40"/>
    </location>
</feature>
<comment type="similarity">
    <text evidence="2">Belongs to the GtrA family.</text>
</comment>
<dbReference type="PANTHER" id="PTHR38459">
    <property type="entry name" value="PROPHAGE BACTOPRENOL-LINKED GLUCOSE TRANSLOCASE HOMOLOG"/>
    <property type="match status" value="1"/>
</dbReference>
<evidence type="ECO:0000256" key="7">
    <source>
        <dbReference type="SAM" id="Phobius"/>
    </source>
</evidence>
<reference evidence="9 10" key="1">
    <citation type="submission" date="2019-10" db="EMBL/GenBank/DDBJ databases">
        <title>Streptomyces tenebrisbrunneis sp.nov., an endogenous actinomycete isolated from of Lycium ruthenicum.</title>
        <authorList>
            <person name="Ma L."/>
        </authorList>
    </citation>
    <scope>NUCLEOTIDE SEQUENCE [LARGE SCALE GENOMIC DNA]</scope>
    <source>
        <strain evidence="9 10">TRM 66187</strain>
    </source>
</reference>
<evidence type="ECO:0000256" key="6">
    <source>
        <dbReference type="SAM" id="MobiDB-lite"/>
    </source>
</evidence>
<organism evidence="9 10">
    <name type="scientific">Streptomyces lycii</name>
    <dbReference type="NCBI Taxonomy" id="2654337"/>
    <lineage>
        <taxon>Bacteria</taxon>
        <taxon>Bacillati</taxon>
        <taxon>Actinomycetota</taxon>
        <taxon>Actinomycetes</taxon>
        <taxon>Kitasatosporales</taxon>
        <taxon>Streptomycetaceae</taxon>
        <taxon>Streptomyces</taxon>
    </lineage>
</organism>
<dbReference type="Pfam" id="PF04138">
    <property type="entry name" value="GtrA_DPMS_TM"/>
    <property type="match status" value="1"/>
</dbReference>
<comment type="subcellular location">
    <subcellularLocation>
        <location evidence="1">Membrane</location>
        <topology evidence="1">Multi-pass membrane protein</topology>
    </subcellularLocation>
</comment>
<evidence type="ECO:0000313" key="10">
    <source>
        <dbReference type="Proteomes" id="UP000621266"/>
    </source>
</evidence>
<keyword evidence="4 7" id="KW-1133">Transmembrane helix</keyword>
<evidence type="ECO:0000256" key="4">
    <source>
        <dbReference type="ARBA" id="ARBA00022989"/>
    </source>
</evidence>
<dbReference type="PANTHER" id="PTHR38459:SF1">
    <property type="entry name" value="PROPHAGE BACTOPRENOL-LINKED GLUCOSE TRANSLOCASE HOMOLOG"/>
    <property type="match status" value="1"/>
</dbReference>
<feature type="transmembrane region" description="Helical" evidence="7">
    <location>
        <begin position="85"/>
        <end position="106"/>
    </location>
</feature>
<feature type="region of interest" description="Disordered" evidence="6">
    <location>
        <begin position="152"/>
        <end position="207"/>
    </location>
</feature>
<dbReference type="Proteomes" id="UP000621266">
    <property type="component" value="Unassembled WGS sequence"/>
</dbReference>
<dbReference type="InterPro" id="IPR051401">
    <property type="entry name" value="GtrA_CellWall_Glycosyl"/>
</dbReference>
<evidence type="ECO:0000256" key="5">
    <source>
        <dbReference type="ARBA" id="ARBA00023136"/>
    </source>
</evidence>
<protein>
    <submittedName>
        <fullName evidence="9">GtrA family protein</fullName>
    </submittedName>
</protein>
<name>A0ABQ7FGZ8_9ACTN</name>
<keyword evidence="5 7" id="KW-0472">Membrane</keyword>
<proteinExistence type="inferred from homology"/>
<dbReference type="RefSeq" id="WP_156207189.1">
    <property type="nucleotide sequence ID" value="NZ_WHPN01000366.1"/>
</dbReference>
<feature type="transmembrane region" description="Helical" evidence="7">
    <location>
        <begin position="46"/>
        <end position="64"/>
    </location>
</feature>
<evidence type="ECO:0000313" key="9">
    <source>
        <dbReference type="EMBL" id="KAF4406508.1"/>
    </source>
</evidence>
<keyword evidence="10" id="KW-1185">Reference proteome</keyword>
<feature type="compositionally biased region" description="Low complexity" evidence="6">
    <location>
        <begin position="176"/>
        <end position="198"/>
    </location>
</feature>
<comment type="caution">
    <text evidence="9">The sequence shown here is derived from an EMBL/GenBank/DDBJ whole genome shotgun (WGS) entry which is preliminary data.</text>
</comment>
<evidence type="ECO:0000259" key="8">
    <source>
        <dbReference type="Pfam" id="PF04138"/>
    </source>
</evidence>
<sequence>MTERPSLRTRLRGLAHEVGKFGAVGAVGTLVNFLVFNLCVHGFGLAVVRSGVIATVVAIGTNYLGNRHWTYRDSDKSRQSRELTLFAVFSGVGLVIENGTLAISHYALGYTSTLADNLAKNVIGVGIASVFRFWSYRTWVFRALPEPVPEPEAVPVPAQGTGAGGGNGAGPGSGSVAGTAAGSAAGTAARSGSASGSPRRARPVLRR</sequence>
<keyword evidence="3 7" id="KW-0812">Transmembrane</keyword>
<accession>A0ABQ7FGZ8</accession>
<gene>
    <name evidence="9" type="ORF">GCU69_24640</name>
</gene>
<evidence type="ECO:0000256" key="1">
    <source>
        <dbReference type="ARBA" id="ARBA00004141"/>
    </source>
</evidence>
<evidence type="ECO:0000256" key="3">
    <source>
        <dbReference type="ARBA" id="ARBA00022692"/>
    </source>
</evidence>
<dbReference type="EMBL" id="WHPN01000366">
    <property type="protein sequence ID" value="KAF4406508.1"/>
    <property type="molecule type" value="Genomic_DNA"/>
</dbReference>
<feature type="compositionally biased region" description="Gly residues" evidence="6">
    <location>
        <begin position="161"/>
        <end position="175"/>
    </location>
</feature>
<dbReference type="InterPro" id="IPR007267">
    <property type="entry name" value="GtrA_DPMS_TM"/>
</dbReference>
<evidence type="ECO:0000256" key="2">
    <source>
        <dbReference type="ARBA" id="ARBA00009399"/>
    </source>
</evidence>
<feature type="transmembrane region" description="Helical" evidence="7">
    <location>
        <begin position="118"/>
        <end position="135"/>
    </location>
</feature>
<feature type="domain" description="GtrA/DPMS transmembrane" evidence="8">
    <location>
        <begin position="20"/>
        <end position="141"/>
    </location>
</feature>